<evidence type="ECO:0008006" key="4">
    <source>
        <dbReference type="Google" id="ProtNLM"/>
    </source>
</evidence>
<dbReference type="AlphaFoldDB" id="A0A2T5GHC8"/>
<evidence type="ECO:0000313" key="2">
    <source>
        <dbReference type="EMBL" id="PTQ58731.1"/>
    </source>
</evidence>
<reference evidence="2 3" key="1">
    <citation type="submission" date="2018-04" db="EMBL/GenBank/DDBJ databases">
        <title>Genomic Encyclopedia of Type Strains, Phase III (KMG-III): the genomes of soil and plant-associated and newly described type strains.</title>
        <authorList>
            <person name="Whitman W."/>
        </authorList>
    </citation>
    <scope>NUCLEOTIDE SEQUENCE [LARGE SCALE GENOMIC DNA]</scope>
    <source>
        <strain evidence="2 3">MA101b</strain>
    </source>
</reference>
<comment type="caution">
    <text evidence="2">The sequence shown here is derived from an EMBL/GenBank/DDBJ whole genome shotgun (WGS) entry which is preliminary data.</text>
</comment>
<evidence type="ECO:0000313" key="3">
    <source>
        <dbReference type="Proteomes" id="UP000244189"/>
    </source>
</evidence>
<proteinExistence type="predicted"/>
<organism evidence="2 3">
    <name type="scientific">Sphingomonas aurantiaca</name>
    <dbReference type="NCBI Taxonomy" id="185949"/>
    <lineage>
        <taxon>Bacteria</taxon>
        <taxon>Pseudomonadati</taxon>
        <taxon>Pseudomonadota</taxon>
        <taxon>Alphaproteobacteria</taxon>
        <taxon>Sphingomonadales</taxon>
        <taxon>Sphingomonadaceae</taxon>
        <taxon>Sphingomonas</taxon>
    </lineage>
</organism>
<sequence>MLPASIVAKAIQLCAAGLAGAGTPSPASLAVSVRSGAVLARQPGNAADAEATLHDLIALGADFEAGPLAIRGRDFATYGITPATVFDACALSHIDDDRSSFGSVSAPSVSNVAALVRRAFGSRITDTIRPMNASYGARYSWHKFGQAVDFVPAGGVHAIDRQKIRALMAQSGIRIIELLGPGDRGHANHWHVAFARPGQVIDRTRPIEGDEDWIITVAQGDAPSPPTPAGVEAAPAPTAPASALALAANAPAQWDVFATEEWRAVHGGGS</sequence>
<protein>
    <recommendedName>
        <fullName evidence="4">Muramidase</fullName>
    </recommendedName>
</protein>
<keyword evidence="3" id="KW-1185">Reference proteome</keyword>
<keyword evidence="1" id="KW-0732">Signal</keyword>
<accession>A0A2T5GHC8</accession>
<feature type="signal peptide" evidence="1">
    <location>
        <begin position="1"/>
        <end position="21"/>
    </location>
</feature>
<gene>
    <name evidence="2" type="ORF">C8J26_3601</name>
</gene>
<name>A0A2T5GHC8_9SPHN</name>
<feature type="chain" id="PRO_5015722999" description="Muramidase" evidence="1">
    <location>
        <begin position="22"/>
        <end position="270"/>
    </location>
</feature>
<evidence type="ECO:0000256" key="1">
    <source>
        <dbReference type="SAM" id="SignalP"/>
    </source>
</evidence>
<dbReference type="EMBL" id="QAOG01000007">
    <property type="protein sequence ID" value="PTQ58731.1"/>
    <property type="molecule type" value="Genomic_DNA"/>
</dbReference>
<dbReference type="Proteomes" id="UP000244189">
    <property type="component" value="Unassembled WGS sequence"/>
</dbReference>